<dbReference type="InterPro" id="IPR050563">
    <property type="entry name" value="4-hydroxybenzoyl-CoA_TE"/>
</dbReference>
<keyword evidence="2" id="KW-0378">Hydrolase</keyword>
<dbReference type="InterPro" id="IPR029069">
    <property type="entry name" value="HotDog_dom_sf"/>
</dbReference>
<dbReference type="NCBIfam" id="TIGR00051">
    <property type="entry name" value="YbgC/FadM family acyl-CoA thioesterase"/>
    <property type="match status" value="1"/>
</dbReference>
<organism evidence="3 4">
    <name type="scientific">Caloranaerobacter azorensis H53214</name>
    <dbReference type="NCBI Taxonomy" id="1156417"/>
    <lineage>
        <taxon>Bacteria</taxon>
        <taxon>Bacillati</taxon>
        <taxon>Bacillota</taxon>
        <taxon>Tissierellia</taxon>
        <taxon>Tissierellales</taxon>
        <taxon>Thermohalobacteraceae</taxon>
        <taxon>Caloranaerobacter</taxon>
    </lineage>
</organism>
<sequence length="145" mass="17390">MKKGVEVLNSTETKIIARYSETDQMGIIYHANYFIWFDVARTDYLKKQGVNYRQMEENGILLPVIEANCKYKVSVKYDDEIIVKTRISELSRTRIKFYYKIYREDIFIAEGFTEHVFLSKEKNKVVNLKKERKDLFEKLFNIYNS</sequence>
<dbReference type="Proteomes" id="UP000029622">
    <property type="component" value="Unassembled WGS sequence"/>
</dbReference>
<dbReference type="AlphaFoldDB" id="A0A096BGX7"/>
<name>A0A096BGX7_9FIRM</name>
<evidence type="ECO:0000256" key="1">
    <source>
        <dbReference type="ARBA" id="ARBA00005953"/>
    </source>
</evidence>
<accession>A0A096BGX7</accession>
<dbReference type="Gene3D" id="3.10.129.10">
    <property type="entry name" value="Hotdog Thioesterase"/>
    <property type="match status" value="1"/>
</dbReference>
<evidence type="ECO:0000256" key="2">
    <source>
        <dbReference type="ARBA" id="ARBA00022801"/>
    </source>
</evidence>
<dbReference type="GO" id="GO:0047617">
    <property type="term" value="F:fatty acyl-CoA hydrolase activity"/>
    <property type="evidence" value="ECO:0007669"/>
    <property type="project" value="TreeGrafter"/>
</dbReference>
<dbReference type="STRING" id="1156417.Y919_08725"/>
<evidence type="ECO:0000313" key="4">
    <source>
        <dbReference type="Proteomes" id="UP000029622"/>
    </source>
</evidence>
<dbReference type="EMBL" id="AZTB01000045">
    <property type="protein sequence ID" value="KGG79998.1"/>
    <property type="molecule type" value="Genomic_DNA"/>
</dbReference>
<dbReference type="Pfam" id="PF13279">
    <property type="entry name" value="4HBT_2"/>
    <property type="match status" value="1"/>
</dbReference>
<dbReference type="PANTHER" id="PTHR31793:SF27">
    <property type="entry name" value="NOVEL THIOESTERASE SUPERFAMILY DOMAIN AND SAPOSIN A-TYPE DOMAIN CONTAINING PROTEIN (0610012H03RIK)"/>
    <property type="match status" value="1"/>
</dbReference>
<dbReference type="SUPFAM" id="SSF54637">
    <property type="entry name" value="Thioesterase/thiol ester dehydrase-isomerase"/>
    <property type="match status" value="1"/>
</dbReference>
<reference evidence="3 4" key="1">
    <citation type="submission" date="2013-12" db="EMBL/GenBank/DDBJ databases">
        <title>Draft genome sequence of Caloranaerobacter sp. H53214.</title>
        <authorList>
            <person name="Jiang L.J."/>
            <person name="Shao Z.Z."/>
            <person name="Long M.N."/>
        </authorList>
    </citation>
    <scope>NUCLEOTIDE SEQUENCE [LARGE SCALE GENOMIC DNA]</scope>
    <source>
        <strain evidence="3 4">H53214</strain>
    </source>
</reference>
<protein>
    <submittedName>
        <fullName evidence="3">4-hydroxybenzoyl-CoA thioesterase</fullName>
    </submittedName>
</protein>
<dbReference type="PANTHER" id="PTHR31793">
    <property type="entry name" value="4-HYDROXYBENZOYL-COA THIOESTERASE FAMILY MEMBER"/>
    <property type="match status" value="1"/>
</dbReference>
<comment type="caution">
    <text evidence="3">The sequence shown here is derived from an EMBL/GenBank/DDBJ whole genome shotgun (WGS) entry which is preliminary data.</text>
</comment>
<dbReference type="CDD" id="cd00586">
    <property type="entry name" value="4HBT"/>
    <property type="match status" value="1"/>
</dbReference>
<comment type="similarity">
    <text evidence="1">Belongs to the 4-hydroxybenzoyl-CoA thioesterase family.</text>
</comment>
<dbReference type="InterPro" id="IPR006684">
    <property type="entry name" value="YbgC/YbaW"/>
</dbReference>
<gene>
    <name evidence="3" type="ORF">Y919_08725</name>
</gene>
<evidence type="ECO:0000313" key="3">
    <source>
        <dbReference type="EMBL" id="KGG79998.1"/>
    </source>
</evidence>
<dbReference type="PIRSF" id="PIRSF003230">
    <property type="entry name" value="YbgC"/>
    <property type="match status" value="1"/>
</dbReference>
<proteinExistence type="inferred from homology"/>